<feature type="repeat" description="PPR" evidence="4">
    <location>
        <begin position="270"/>
        <end position="304"/>
    </location>
</feature>
<dbReference type="InterPro" id="IPR002885">
    <property type="entry name" value="PPR_rpt"/>
</dbReference>
<dbReference type="Gramene" id="TVU32283">
    <property type="protein sequence ID" value="TVU32283"/>
    <property type="gene ID" value="EJB05_24007"/>
</dbReference>
<organism evidence="6 7">
    <name type="scientific">Eragrostis curvula</name>
    <name type="common">weeping love grass</name>
    <dbReference type="NCBI Taxonomy" id="38414"/>
    <lineage>
        <taxon>Eukaryota</taxon>
        <taxon>Viridiplantae</taxon>
        <taxon>Streptophyta</taxon>
        <taxon>Embryophyta</taxon>
        <taxon>Tracheophyta</taxon>
        <taxon>Spermatophyta</taxon>
        <taxon>Magnoliopsida</taxon>
        <taxon>Liliopsida</taxon>
        <taxon>Poales</taxon>
        <taxon>Poaceae</taxon>
        <taxon>PACMAD clade</taxon>
        <taxon>Chloridoideae</taxon>
        <taxon>Eragrostideae</taxon>
        <taxon>Eragrostidinae</taxon>
        <taxon>Eragrostis</taxon>
    </lineage>
</organism>
<evidence type="ECO:0000256" key="2">
    <source>
        <dbReference type="ARBA" id="ARBA00022737"/>
    </source>
</evidence>
<feature type="repeat" description="PPR" evidence="4">
    <location>
        <begin position="407"/>
        <end position="437"/>
    </location>
</feature>
<dbReference type="InterPro" id="IPR011990">
    <property type="entry name" value="TPR-like_helical_dom_sf"/>
</dbReference>
<dbReference type="AlphaFoldDB" id="A0A5J9V8C2"/>
<proteinExistence type="inferred from homology"/>
<evidence type="ECO:0000256" key="3">
    <source>
        <dbReference type="ARBA" id="ARBA00022946"/>
    </source>
</evidence>
<dbReference type="Pfam" id="PF12854">
    <property type="entry name" value="PPR_1"/>
    <property type="match status" value="1"/>
</dbReference>
<feature type="repeat" description="PPR" evidence="4">
    <location>
        <begin position="340"/>
        <end position="374"/>
    </location>
</feature>
<name>A0A5J9V8C2_9POAL</name>
<evidence type="ECO:0000256" key="4">
    <source>
        <dbReference type="PROSITE-ProRule" id="PRU00708"/>
    </source>
</evidence>
<keyword evidence="2" id="KW-0677">Repeat</keyword>
<feature type="repeat" description="PPR" evidence="4">
    <location>
        <begin position="235"/>
        <end position="269"/>
    </location>
</feature>
<keyword evidence="3" id="KW-0809">Transit peptide</keyword>
<evidence type="ECO:0000256" key="1">
    <source>
        <dbReference type="ARBA" id="ARBA00007626"/>
    </source>
</evidence>
<dbReference type="PANTHER" id="PTHR47447:SF22">
    <property type="entry name" value="TETRATRICOPEPTIDE-LIKE HELICAL DOMAIN SUPERFAMILY"/>
    <property type="match status" value="1"/>
</dbReference>
<feature type="non-terminal residue" evidence="6">
    <location>
        <position position="1"/>
    </location>
</feature>
<feature type="repeat" description="PPR" evidence="4">
    <location>
        <begin position="165"/>
        <end position="199"/>
    </location>
</feature>
<evidence type="ECO:0000313" key="7">
    <source>
        <dbReference type="Proteomes" id="UP000324897"/>
    </source>
</evidence>
<comment type="similarity">
    <text evidence="1">Belongs to the PPR family. P subfamily.</text>
</comment>
<feature type="repeat" description="PPR" evidence="4">
    <location>
        <begin position="200"/>
        <end position="234"/>
    </location>
</feature>
<feature type="compositionally biased region" description="Pro residues" evidence="5">
    <location>
        <begin position="30"/>
        <end position="39"/>
    </location>
</feature>
<reference evidence="6 7" key="1">
    <citation type="journal article" date="2019" name="Sci. Rep.">
        <title>A high-quality genome of Eragrostis curvula grass provides insights into Poaceae evolution and supports new strategies to enhance forage quality.</title>
        <authorList>
            <person name="Carballo J."/>
            <person name="Santos B.A.C.M."/>
            <person name="Zappacosta D."/>
            <person name="Garbus I."/>
            <person name="Selva J.P."/>
            <person name="Gallo C.A."/>
            <person name="Diaz A."/>
            <person name="Albertini E."/>
            <person name="Caccamo M."/>
            <person name="Echenique V."/>
        </authorList>
    </citation>
    <scope>NUCLEOTIDE SEQUENCE [LARGE SCALE GENOMIC DNA]</scope>
    <source>
        <strain evidence="7">cv. Victoria</strain>
        <tissue evidence="6">Leaf</tissue>
    </source>
</reference>
<accession>A0A5J9V8C2</accession>
<sequence length="592" mass="65169">MASSASAAALLAMPVPSSSSSSDESDDAKPLPPSPPPAPQAVSPPSEHQRLNLERDGNMAMKALALAGDVDEVVDLFTELRRRFAGAGAGLSPNVLCYNTFLNALAEAGRVEDVGLAFDEMLAAGVAPNVSTLNILVKMQARRTSSLEPAFELIDKMKGHRVEPDVGTYSTIITEQCRAGRLDVARGLLEWMVEVGYCPMVHTYTPIVQGYCRQGQILEAVDLMAEMERDGCPPNVVTYNVLIRALCDHGKFDVVEQVLVESRTKDWKPSAVTYNTYMDGLCKKGMVKEALKQLDAMRSEGLDPTTFTLSVILNCLCHNSMISEAVSYLEGSTASDLCADVVAYNTVMSRLCDVGRWSSVLKLMTDMIKKGIDPNTRTFNILIHSLCIGGKSSIAKNLVYSQGFAANVVTYNTLIHWFYYNGKSNEAYDLFLDMSLKISPDEVTYTIVVDGLCREGKFDKATEYFEQSYERGLWRDTLSVLINRLVRSEKINKVREITDRWSALFWVPLCRGRPCSSYRMSPLNRGSSHRVPISILRCHTGVLLGVIGVLHPSMTLLWVVVPWDTGSTATLLVLPHGNWGLGKQSLLPNTSL</sequence>
<evidence type="ECO:0008006" key="8">
    <source>
        <dbReference type="Google" id="ProtNLM"/>
    </source>
</evidence>
<dbReference type="Pfam" id="PF01535">
    <property type="entry name" value="PPR"/>
    <property type="match status" value="1"/>
</dbReference>
<protein>
    <recommendedName>
        <fullName evidence="8">Pentacotripeptide-repeat region of PRORP domain-containing protein</fullName>
    </recommendedName>
</protein>
<feature type="repeat" description="PPR" evidence="4">
    <location>
        <begin position="94"/>
        <end position="128"/>
    </location>
</feature>
<dbReference type="EMBL" id="RWGY01000011">
    <property type="protein sequence ID" value="TVU32283.1"/>
    <property type="molecule type" value="Genomic_DNA"/>
</dbReference>
<dbReference type="Pfam" id="PF13041">
    <property type="entry name" value="PPR_2"/>
    <property type="match status" value="5"/>
</dbReference>
<evidence type="ECO:0000313" key="6">
    <source>
        <dbReference type="EMBL" id="TVU32283.1"/>
    </source>
</evidence>
<feature type="compositionally biased region" description="Low complexity" evidence="5">
    <location>
        <begin position="1"/>
        <end position="22"/>
    </location>
</feature>
<dbReference type="Proteomes" id="UP000324897">
    <property type="component" value="Chromosome 1"/>
</dbReference>
<dbReference type="NCBIfam" id="TIGR00756">
    <property type="entry name" value="PPR"/>
    <property type="match status" value="7"/>
</dbReference>
<evidence type="ECO:0000256" key="5">
    <source>
        <dbReference type="SAM" id="MobiDB-lite"/>
    </source>
</evidence>
<dbReference type="Gene3D" id="1.25.40.10">
    <property type="entry name" value="Tetratricopeptide repeat domain"/>
    <property type="match status" value="5"/>
</dbReference>
<keyword evidence="7" id="KW-1185">Reference proteome</keyword>
<dbReference type="OrthoDB" id="185373at2759"/>
<dbReference type="PANTHER" id="PTHR47447">
    <property type="entry name" value="OS03G0856100 PROTEIN"/>
    <property type="match status" value="1"/>
</dbReference>
<feature type="region of interest" description="Disordered" evidence="5">
    <location>
        <begin position="1"/>
        <end position="49"/>
    </location>
</feature>
<gene>
    <name evidence="6" type="ORF">EJB05_24007</name>
</gene>
<dbReference type="PROSITE" id="PS51375">
    <property type="entry name" value="PPR"/>
    <property type="match status" value="8"/>
</dbReference>
<comment type="caution">
    <text evidence="6">The sequence shown here is derived from an EMBL/GenBank/DDBJ whole genome shotgun (WGS) entry which is preliminary data.</text>
</comment>
<feature type="repeat" description="PPR" evidence="4">
    <location>
        <begin position="441"/>
        <end position="475"/>
    </location>
</feature>